<dbReference type="Pfam" id="PF22776">
    <property type="entry name" value="K_trans_C"/>
    <property type="match status" value="1"/>
</dbReference>
<feature type="transmembrane region" description="Helical" evidence="12">
    <location>
        <begin position="438"/>
        <end position="458"/>
    </location>
</feature>
<feature type="transmembrane region" description="Helical" evidence="12">
    <location>
        <begin position="89"/>
        <end position="110"/>
    </location>
</feature>
<evidence type="ECO:0000256" key="2">
    <source>
        <dbReference type="ARBA" id="ARBA00007019"/>
    </source>
</evidence>
<evidence type="ECO:0000256" key="7">
    <source>
        <dbReference type="ARBA" id="ARBA00022847"/>
    </source>
</evidence>
<feature type="region of interest" description="Disordered" evidence="13">
    <location>
        <begin position="1"/>
        <end position="43"/>
    </location>
</feature>
<accession>A0A543HIC4</accession>
<dbReference type="InterPro" id="IPR053951">
    <property type="entry name" value="K_trans_N"/>
</dbReference>
<feature type="transmembrane region" description="Helical" evidence="12">
    <location>
        <begin position="180"/>
        <end position="198"/>
    </location>
</feature>
<evidence type="ECO:0000256" key="8">
    <source>
        <dbReference type="ARBA" id="ARBA00022958"/>
    </source>
</evidence>
<dbReference type="GO" id="GO:0005886">
    <property type="term" value="C:plasma membrane"/>
    <property type="evidence" value="ECO:0007669"/>
    <property type="project" value="UniProtKB-SubCell"/>
</dbReference>
<keyword evidence="5 12" id="KW-0633">Potassium transport</keyword>
<feature type="transmembrane region" description="Helical" evidence="12">
    <location>
        <begin position="405"/>
        <end position="426"/>
    </location>
</feature>
<comment type="catalytic activity">
    <reaction evidence="12">
        <text>K(+)(in) + H(+)(in) = K(+)(out) + H(+)(out)</text>
        <dbReference type="Rhea" id="RHEA:28490"/>
        <dbReference type="ChEBI" id="CHEBI:15378"/>
        <dbReference type="ChEBI" id="CHEBI:29103"/>
    </reaction>
</comment>
<gene>
    <name evidence="12" type="primary">kup</name>
    <name evidence="16" type="ORF">FBY41_3417</name>
</gene>
<feature type="transmembrane region" description="Helical" evidence="12">
    <location>
        <begin position="210"/>
        <end position="231"/>
    </location>
</feature>
<evidence type="ECO:0000256" key="12">
    <source>
        <dbReference type="HAMAP-Rule" id="MF_01522"/>
    </source>
</evidence>
<evidence type="ECO:0000259" key="14">
    <source>
        <dbReference type="Pfam" id="PF02705"/>
    </source>
</evidence>
<feature type="transmembrane region" description="Helical" evidence="12">
    <location>
        <begin position="49"/>
        <end position="69"/>
    </location>
</feature>
<name>A0A543HIC4_9MICO</name>
<evidence type="ECO:0000256" key="1">
    <source>
        <dbReference type="ARBA" id="ARBA00004141"/>
    </source>
</evidence>
<feature type="transmembrane region" description="Helical" evidence="12">
    <location>
        <begin position="140"/>
        <end position="160"/>
    </location>
</feature>
<comment type="function">
    <text evidence="12">Transport of potassium into the cell. Likely operates as a K(+):H(+) symporter.</text>
</comment>
<dbReference type="InterPro" id="IPR053952">
    <property type="entry name" value="K_trans_C"/>
</dbReference>
<dbReference type="EMBL" id="VFPM01000003">
    <property type="protein sequence ID" value="TQM58060.1"/>
    <property type="molecule type" value="Genomic_DNA"/>
</dbReference>
<dbReference type="Pfam" id="PF02705">
    <property type="entry name" value="K_trans"/>
    <property type="match status" value="1"/>
</dbReference>
<evidence type="ECO:0000313" key="16">
    <source>
        <dbReference type="EMBL" id="TQM58060.1"/>
    </source>
</evidence>
<comment type="similarity">
    <text evidence="2 12">Belongs to the HAK/KUP transporter (TC 2.A.72) family.</text>
</comment>
<evidence type="ECO:0000256" key="3">
    <source>
        <dbReference type="ARBA" id="ARBA00022448"/>
    </source>
</evidence>
<evidence type="ECO:0000256" key="9">
    <source>
        <dbReference type="ARBA" id="ARBA00022989"/>
    </source>
</evidence>
<feature type="domain" description="K+ potassium transporter C-terminal" evidence="15">
    <location>
        <begin position="517"/>
        <end position="670"/>
    </location>
</feature>
<evidence type="ECO:0000259" key="15">
    <source>
        <dbReference type="Pfam" id="PF22776"/>
    </source>
</evidence>
<comment type="subcellular location">
    <subcellularLocation>
        <location evidence="12">Cell membrane</location>
        <topology evidence="12">Multi-pass membrane protein</topology>
    </subcellularLocation>
    <subcellularLocation>
        <location evidence="1">Membrane</location>
        <topology evidence="1">Multi-pass membrane protein</topology>
    </subcellularLocation>
</comment>
<sequence>MPVAALGSGRACHDERVTSEGEATAPAAPSSGSGAGAEHAHRPRGGRTLPLALGALGIVFGDIGTSPLYAMQTVFSLEHNTVQATRGDVLGVISMVVWSITLVVSMKYVALAMRADNDGEGGILALVALLRRHLHGTRRLAVVMAMGVLGAALFYGDAVITPAISVMSAIEGLEVAQPSLAELVLPLAVVVLSGLFVIQRWGTGVVGKAFGPVMVLWFAVLLVLGLPHIVMNPEILEALSPTYAVAFVLENPFIAFVAMGGVVLTITGAEALYADMGHFGARSIRLSWYLVVFPALAVNYLGQGAMILEDPSVVSNPFFLLAPSWATLPLVVLATVATVIASQAVISGAFSVSRQAVRLGMLPRLAVRQTSREEGGQIYVPVMNWILFVGVIVLTASFGSSSRLAAAYGLAVTGTLLLTSALFLLLAKYVWRVETWKVVVYVVLVVAVELTFLGANMTKVVSGGWLPLVIATFVVALMTTWRRGAEALHAEERVLEGPLPSFLRIVREHPEFIRRVPGVAVFPHANATTTPLALRANADFNQVVHERVVLVQIVNENVPHIRHVDRVEVDDLGDPGDGFVHVTVHVGFTDSQDIPKGLALAVGMTPELDIDLDEAHYFLSVITVQATGHRGLRTWRKRLYAWMYHNAANRTEVFHLPPDRTIVMGAHIEL</sequence>
<feature type="compositionally biased region" description="Low complexity" evidence="13">
    <location>
        <begin position="20"/>
        <end position="32"/>
    </location>
</feature>
<keyword evidence="17" id="KW-1185">Reference proteome</keyword>
<dbReference type="GO" id="GO:0015293">
    <property type="term" value="F:symporter activity"/>
    <property type="evidence" value="ECO:0007669"/>
    <property type="project" value="UniProtKB-UniRule"/>
</dbReference>
<dbReference type="PANTHER" id="PTHR30540:SF79">
    <property type="entry name" value="LOW AFFINITY POTASSIUM TRANSPORT SYSTEM PROTEIN KUP"/>
    <property type="match status" value="1"/>
</dbReference>
<organism evidence="16 17">
    <name type="scientific">Humibacillus xanthopallidus</name>
    <dbReference type="NCBI Taxonomy" id="412689"/>
    <lineage>
        <taxon>Bacteria</taxon>
        <taxon>Bacillati</taxon>
        <taxon>Actinomycetota</taxon>
        <taxon>Actinomycetes</taxon>
        <taxon>Micrococcales</taxon>
        <taxon>Intrasporangiaceae</taxon>
        <taxon>Humibacillus</taxon>
    </lineage>
</organism>
<reference evidence="16 17" key="1">
    <citation type="submission" date="2019-06" db="EMBL/GenBank/DDBJ databases">
        <title>Genome sequencing of plant associated microbes to promote plant fitness in Sorghum bicolor and Oryza sativa.</title>
        <authorList>
            <person name="Coleman-Derr D."/>
        </authorList>
    </citation>
    <scope>NUCLEOTIDE SEQUENCE [LARGE SCALE GENOMIC DNA]</scope>
    <source>
        <strain evidence="16 17">KV-663</strain>
    </source>
</reference>
<keyword evidence="6 12" id="KW-0812">Transmembrane</keyword>
<dbReference type="OrthoDB" id="9805577at2"/>
<protein>
    <recommendedName>
        <fullName evidence="12">Probable potassium transport system protein Kup</fullName>
    </recommendedName>
</protein>
<dbReference type="HAMAP" id="MF_01522">
    <property type="entry name" value="Kup"/>
    <property type="match status" value="1"/>
</dbReference>
<keyword evidence="7 12" id="KW-0769">Symport</keyword>
<feature type="transmembrane region" description="Helical" evidence="12">
    <location>
        <begin position="251"/>
        <end position="274"/>
    </location>
</feature>
<evidence type="ECO:0000256" key="13">
    <source>
        <dbReference type="SAM" id="MobiDB-lite"/>
    </source>
</evidence>
<keyword evidence="4 12" id="KW-1003">Cell membrane</keyword>
<evidence type="ECO:0000313" key="17">
    <source>
        <dbReference type="Proteomes" id="UP000316747"/>
    </source>
</evidence>
<feature type="transmembrane region" description="Helical" evidence="12">
    <location>
        <begin position="328"/>
        <end position="352"/>
    </location>
</feature>
<dbReference type="GO" id="GO:0015079">
    <property type="term" value="F:potassium ion transmembrane transporter activity"/>
    <property type="evidence" value="ECO:0007669"/>
    <property type="project" value="UniProtKB-UniRule"/>
</dbReference>
<keyword evidence="11 12" id="KW-0472">Membrane</keyword>
<dbReference type="InterPro" id="IPR023051">
    <property type="entry name" value="Kup"/>
</dbReference>
<keyword evidence="8 12" id="KW-0630">Potassium</keyword>
<evidence type="ECO:0000256" key="11">
    <source>
        <dbReference type="ARBA" id="ARBA00023136"/>
    </source>
</evidence>
<feature type="transmembrane region" description="Helical" evidence="12">
    <location>
        <begin position="378"/>
        <end position="399"/>
    </location>
</feature>
<dbReference type="AlphaFoldDB" id="A0A543HIC4"/>
<keyword evidence="3 12" id="KW-0813">Transport</keyword>
<keyword evidence="9 12" id="KW-1133">Transmembrane helix</keyword>
<feature type="transmembrane region" description="Helical" evidence="12">
    <location>
        <begin position="464"/>
        <end position="481"/>
    </location>
</feature>
<dbReference type="Proteomes" id="UP000316747">
    <property type="component" value="Unassembled WGS sequence"/>
</dbReference>
<evidence type="ECO:0000256" key="10">
    <source>
        <dbReference type="ARBA" id="ARBA00023065"/>
    </source>
</evidence>
<dbReference type="PANTHER" id="PTHR30540">
    <property type="entry name" value="OSMOTIC STRESS POTASSIUM TRANSPORTER"/>
    <property type="match status" value="1"/>
</dbReference>
<feature type="transmembrane region" description="Helical" evidence="12">
    <location>
        <begin position="286"/>
        <end position="308"/>
    </location>
</feature>
<feature type="domain" description="K+ potassium transporter integral membrane" evidence="14">
    <location>
        <begin position="51"/>
        <end position="494"/>
    </location>
</feature>
<keyword evidence="10 12" id="KW-0406">Ion transport</keyword>
<evidence type="ECO:0000256" key="4">
    <source>
        <dbReference type="ARBA" id="ARBA00022475"/>
    </source>
</evidence>
<evidence type="ECO:0000256" key="6">
    <source>
        <dbReference type="ARBA" id="ARBA00022692"/>
    </source>
</evidence>
<comment type="caution">
    <text evidence="16">The sequence shown here is derived from an EMBL/GenBank/DDBJ whole genome shotgun (WGS) entry which is preliminary data.</text>
</comment>
<proteinExistence type="inferred from homology"/>
<evidence type="ECO:0000256" key="5">
    <source>
        <dbReference type="ARBA" id="ARBA00022538"/>
    </source>
</evidence>
<dbReference type="InterPro" id="IPR003855">
    <property type="entry name" value="K+_transporter"/>
</dbReference>